<evidence type="ECO:0000256" key="2">
    <source>
        <dbReference type="ARBA" id="ARBA00008066"/>
    </source>
</evidence>
<dbReference type="EMBL" id="JAVDPF010000004">
    <property type="protein sequence ID" value="KAL1884607.1"/>
    <property type="molecule type" value="Genomic_DNA"/>
</dbReference>
<keyword evidence="4 6" id="KW-1133">Transmembrane helix</keyword>
<feature type="domain" description="Amino acid transporter transmembrane" evidence="7">
    <location>
        <begin position="52"/>
        <end position="281"/>
    </location>
</feature>
<dbReference type="Pfam" id="PF01490">
    <property type="entry name" value="Aa_trans"/>
    <property type="match status" value="1"/>
</dbReference>
<evidence type="ECO:0000256" key="4">
    <source>
        <dbReference type="ARBA" id="ARBA00022989"/>
    </source>
</evidence>
<evidence type="ECO:0000256" key="6">
    <source>
        <dbReference type="SAM" id="Phobius"/>
    </source>
</evidence>
<evidence type="ECO:0000313" key="8">
    <source>
        <dbReference type="EMBL" id="KAL1884607.1"/>
    </source>
</evidence>
<evidence type="ECO:0000256" key="1">
    <source>
        <dbReference type="ARBA" id="ARBA00004141"/>
    </source>
</evidence>
<dbReference type="PANTHER" id="PTHR22950">
    <property type="entry name" value="AMINO ACID TRANSPORTER"/>
    <property type="match status" value="1"/>
</dbReference>
<evidence type="ECO:0000256" key="5">
    <source>
        <dbReference type="ARBA" id="ARBA00023136"/>
    </source>
</evidence>
<evidence type="ECO:0000313" key="9">
    <source>
        <dbReference type="Proteomes" id="UP001583193"/>
    </source>
</evidence>
<keyword evidence="9" id="KW-1185">Reference proteome</keyword>
<keyword evidence="3 6" id="KW-0812">Transmembrane</keyword>
<organism evidence="8 9">
    <name type="scientific">Paecilomyces lecythidis</name>
    <dbReference type="NCBI Taxonomy" id="3004212"/>
    <lineage>
        <taxon>Eukaryota</taxon>
        <taxon>Fungi</taxon>
        <taxon>Dikarya</taxon>
        <taxon>Ascomycota</taxon>
        <taxon>Pezizomycotina</taxon>
        <taxon>Eurotiomycetes</taxon>
        <taxon>Eurotiomycetidae</taxon>
        <taxon>Eurotiales</taxon>
        <taxon>Thermoascaceae</taxon>
        <taxon>Paecilomyces</taxon>
    </lineage>
</organism>
<dbReference type="Proteomes" id="UP001583193">
    <property type="component" value="Unassembled WGS sequence"/>
</dbReference>
<reference evidence="8 9" key="1">
    <citation type="journal article" date="2024" name="IMA Fungus">
        <title>IMA Genome - F19 : A genome assembly and annotation guide to empower mycologists, including annotated draft genome sequences of Ceratocystis pirilliformis, Diaporthe australafricana, Fusarium ophioides, Paecilomyces lecythidis, and Sporothrix stenoceras.</title>
        <authorList>
            <person name="Aylward J."/>
            <person name="Wilson A.M."/>
            <person name="Visagie C.M."/>
            <person name="Spraker J."/>
            <person name="Barnes I."/>
            <person name="Buitendag C."/>
            <person name="Ceriani C."/>
            <person name="Del Mar Angel L."/>
            <person name="du Plessis D."/>
            <person name="Fuchs T."/>
            <person name="Gasser K."/>
            <person name="Kramer D."/>
            <person name="Li W."/>
            <person name="Munsamy K."/>
            <person name="Piso A."/>
            <person name="Price J.L."/>
            <person name="Sonnekus B."/>
            <person name="Thomas C."/>
            <person name="van der Nest A."/>
            <person name="van Dijk A."/>
            <person name="van Heerden A."/>
            <person name="van Vuuren N."/>
            <person name="Yilmaz N."/>
            <person name="Duong T.A."/>
            <person name="van der Merwe N.A."/>
            <person name="Wingfield M.J."/>
            <person name="Wingfield B.D."/>
        </authorList>
    </citation>
    <scope>NUCLEOTIDE SEQUENCE [LARGE SCALE GENOMIC DNA]</scope>
    <source>
        <strain evidence="8 9">CMW 18167</strain>
    </source>
</reference>
<keyword evidence="5 6" id="KW-0472">Membrane</keyword>
<feature type="transmembrane region" description="Helical" evidence="6">
    <location>
        <begin position="240"/>
        <end position="262"/>
    </location>
</feature>
<comment type="caution">
    <text evidence="8">The sequence shown here is derived from an EMBL/GenBank/DDBJ whole genome shotgun (WGS) entry which is preliminary data.</text>
</comment>
<accession>A0ABR3Y9Y1</accession>
<dbReference type="PANTHER" id="PTHR22950:SF683">
    <property type="entry name" value="AMINO ACID TRANSPORTER (EUROFUNG)"/>
    <property type="match status" value="1"/>
</dbReference>
<evidence type="ECO:0000256" key="3">
    <source>
        <dbReference type="ARBA" id="ARBA00022692"/>
    </source>
</evidence>
<gene>
    <name evidence="8" type="ORF">Plec18167_002197</name>
</gene>
<sequence>MLKSPKHPNHPDNLQEINPVPSQVGEIVEEKHTTHDAVFGEITEDSPNYRNVGWLGTAALMMKTQIGLGVLSLPAVFDSLGIVPGVILLCVIAGITTWSNYIVGIFKLRHREVYGIDDVGGLIFGRIGREVLGVCFCLYFTFVSGSALLSISIALNAVSEHAVCTAIFVLVSAIIGFSLCSIRTLDRISAIAWIGVSCIVIAVFTVTIAVGIEDRPAGAPKGIEWKSDYKIFNRPSFTDAMSAIASLIFAYAGTPAFFNIAAEMRDPRNYTKALIWYTTIVDLTSLHLRWVLLAQQSRKSPTASQFQA</sequence>
<dbReference type="InterPro" id="IPR013057">
    <property type="entry name" value="AA_transpt_TM"/>
</dbReference>
<evidence type="ECO:0000259" key="7">
    <source>
        <dbReference type="Pfam" id="PF01490"/>
    </source>
</evidence>
<comment type="subcellular location">
    <subcellularLocation>
        <location evidence="1">Membrane</location>
        <topology evidence="1">Multi-pass membrane protein</topology>
    </subcellularLocation>
</comment>
<comment type="similarity">
    <text evidence="2">Belongs to the amino acid/polyamine transporter 2 family.</text>
</comment>
<dbReference type="Gene3D" id="1.20.1740.10">
    <property type="entry name" value="Amino acid/polyamine transporter I"/>
    <property type="match status" value="1"/>
</dbReference>
<proteinExistence type="inferred from homology"/>
<protein>
    <recommendedName>
        <fullName evidence="7">Amino acid transporter transmembrane domain-containing protein</fullName>
    </recommendedName>
</protein>
<feature type="transmembrane region" description="Helical" evidence="6">
    <location>
        <begin position="191"/>
        <end position="212"/>
    </location>
</feature>
<feature type="transmembrane region" description="Helical" evidence="6">
    <location>
        <begin position="131"/>
        <end position="155"/>
    </location>
</feature>
<feature type="transmembrane region" description="Helical" evidence="6">
    <location>
        <begin position="82"/>
        <end position="103"/>
    </location>
</feature>
<feature type="transmembrane region" description="Helical" evidence="6">
    <location>
        <begin position="161"/>
        <end position="179"/>
    </location>
</feature>
<name>A0ABR3Y9Y1_9EURO</name>